<feature type="region of interest" description="Disordered" evidence="5">
    <location>
        <begin position="291"/>
        <end position="361"/>
    </location>
</feature>
<evidence type="ECO:0000313" key="8">
    <source>
        <dbReference type="EMBL" id="GIH83839.1"/>
    </source>
</evidence>
<evidence type="ECO:0000256" key="6">
    <source>
        <dbReference type="SAM" id="Phobius"/>
    </source>
</evidence>
<dbReference type="PROSITE" id="PS00108">
    <property type="entry name" value="PROTEIN_KINASE_ST"/>
    <property type="match status" value="1"/>
</dbReference>
<reference evidence="8" key="1">
    <citation type="submission" date="2021-01" db="EMBL/GenBank/DDBJ databases">
        <title>Whole genome shotgun sequence of Planobispora rosea NBRC 15558.</title>
        <authorList>
            <person name="Komaki H."/>
            <person name="Tamura T."/>
        </authorList>
    </citation>
    <scope>NUCLEOTIDE SEQUENCE</scope>
    <source>
        <strain evidence="8">NBRC 15558</strain>
    </source>
</reference>
<feature type="region of interest" description="Disordered" evidence="5">
    <location>
        <begin position="393"/>
        <end position="463"/>
    </location>
</feature>
<keyword evidence="9" id="KW-1185">Reference proteome</keyword>
<evidence type="ECO:0000256" key="3">
    <source>
        <dbReference type="ARBA" id="ARBA00022777"/>
    </source>
</evidence>
<dbReference type="InterPro" id="IPR011009">
    <property type="entry name" value="Kinase-like_dom_sf"/>
</dbReference>
<evidence type="ECO:0000256" key="4">
    <source>
        <dbReference type="ARBA" id="ARBA00022840"/>
    </source>
</evidence>
<keyword evidence="2" id="KW-0547">Nucleotide-binding</keyword>
<dbReference type="PANTHER" id="PTHR43289:SF34">
    <property type="entry name" value="SERINE_THREONINE-PROTEIN KINASE YBDM-RELATED"/>
    <property type="match status" value="1"/>
</dbReference>
<dbReference type="SUPFAM" id="SSF56112">
    <property type="entry name" value="Protein kinase-like (PK-like)"/>
    <property type="match status" value="1"/>
</dbReference>
<keyword evidence="6" id="KW-1133">Transmembrane helix</keyword>
<feature type="transmembrane region" description="Helical" evidence="6">
    <location>
        <begin position="364"/>
        <end position="387"/>
    </location>
</feature>
<keyword evidence="1" id="KW-0808">Transferase</keyword>
<dbReference type="GO" id="GO:0004674">
    <property type="term" value="F:protein serine/threonine kinase activity"/>
    <property type="evidence" value="ECO:0007669"/>
    <property type="project" value="TreeGrafter"/>
</dbReference>
<protein>
    <recommendedName>
        <fullName evidence="7">Protein kinase domain-containing protein</fullName>
    </recommendedName>
</protein>
<gene>
    <name evidence="8" type="ORF">Pro02_22470</name>
</gene>
<proteinExistence type="predicted"/>
<dbReference type="InterPro" id="IPR000719">
    <property type="entry name" value="Prot_kinase_dom"/>
</dbReference>
<keyword evidence="6" id="KW-0812">Transmembrane</keyword>
<dbReference type="AlphaFoldDB" id="A0A8J3WBE5"/>
<evidence type="ECO:0000256" key="2">
    <source>
        <dbReference type="ARBA" id="ARBA00022741"/>
    </source>
</evidence>
<name>A0A8J3WBE5_PLARO</name>
<dbReference type="CDD" id="cd14014">
    <property type="entry name" value="STKc_PknB_like"/>
    <property type="match status" value="1"/>
</dbReference>
<dbReference type="EMBL" id="BOOI01000017">
    <property type="protein sequence ID" value="GIH83839.1"/>
    <property type="molecule type" value="Genomic_DNA"/>
</dbReference>
<comment type="caution">
    <text evidence="8">The sequence shown here is derived from an EMBL/GenBank/DDBJ whole genome shotgun (WGS) entry which is preliminary data.</text>
</comment>
<organism evidence="8 9">
    <name type="scientific">Planobispora rosea</name>
    <dbReference type="NCBI Taxonomy" id="35762"/>
    <lineage>
        <taxon>Bacteria</taxon>
        <taxon>Bacillati</taxon>
        <taxon>Actinomycetota</taxon>
        <taxon>Actinomycetes</taxon>
        <taxon>Streptosporangiales</taxon>
        <taxon>Streptosporangiaceae</taxon>
        <taxon>Planobispora</taxon>
    </lineage>
</organism>
<evidence type="ECO:0000256" key="5">
    <source>
        <dbReference type="SAM" id="MobiDB-lite"/>
    </source>
</evidence>
<evidence type="ECO:0000256" key="1">
    <source>
        <dbReference type="ARBA" id="ARBA00022679"/>
    </source>
</evidence>
<sequence>MPVPSGIASLASVTATPLVPGDPVRLGAFQLAGRLGEGGQGVVYLGHAPDGEPVAVKLLFRADPESRRRLARELAALESIATFCTARVLTASVDGPRPYVVSEFVDGPSLEQRVKRGGPLRGGELERLVVGTATALAAIHAAGVVHRDFKPANVLLGPDGPRVVDFGIARDEAAATHTSGLVGTPAYLSPEQISGSPASPASDVFAWAATMVYAASGRPPFGADTVPAVLHRVLTHHPDLSALPARYGALIASCLDKDPARRPTARDLMIGLVDPGTRTPPSTEDLVRIGSVIASPGGPPDGTGAPGHPDGPGPAGPAGPASTGFPAAANDPRSAPGFPAGPEATGPGRSALTTQAGRKRSRGLVVGSVLVAVAVLTVAGVVAWFAFGGPGLSGASGRSTAPPSATDLPAAESTAPAPGETASAEPSENTDPSPAGNGPKIPASFAGKWSGDGITSTNPIAPGPKRIEVELEAGRADAGWAEPGNGCTGRITLQKVEKDTLIFALGANSGGCIAGTVWLAKKGDLLTYTWKDQPGLGLVTETGDLSKES</sequence>
<dbReference type="GO" id="GO:0005524">
    <property type="term" value="F:ATP binding"/>
    <property type="evidence" value="ECO:0007669"/>
    <property type="project" value="UniProtKB-KW"/>
</dbReference>
<keyword evidence="4" id="KW-0067">ATP-binding</keyword>
<dbReference type="PROSITE" id="PS50011">
    <property type="entry name" value="PROTEIN_KINASE_DOM"/>
    <property type="match status" value="1"/>
</dbReference>
<keyword evidence="6" id="KW-0472">Membrane</keyword>
<dbReference type="InterPro" id="IPR008271">
    <property type="entry name" value="Ser/Thr_kinase_AS"/>
</dbReference>
<evidence type="ECO:0000259" key="7">
    <source>
        <dbReference type="PROSITE" id="PS50011"/>
    </source>
</evidence>
<dbReference type="Proteomes" id="UP000655044">
    <property type="component" value="Unassembled WGS sequence"/>
</dbReference>
<feature type="compositionally biased region" description="Low complexity" evidence="5">
    <location>
        <begin position="318"/>
        <end position="329"/>
    </location>
</feature>
<evidence type="ECO:0000313" key="9">
    <source>
        <dbReference type="Proteomes" id="UP000655044"/>
    </source>
</evidence>
<dbReference type="Pfam" id="PF00069">
    <property type="entry name" value="Pkinase"/>
    <property type="match status" value="1"/>
</dbReference>
<dbReference type="PANTHER" id="PTHR43289">
    <property type="entry name" value="MITOGEN-ACTIVATED PROTEIN KINASE KINASE KINASE 20-RELATED"/>
    <property type="match status" value="1"/>
</dbReference>
<keyword evidence="3" id="KW-0418">Kinase</keyword>
<accession>A0A8J3WBE5</accession>
<feature type="domain" description="Protein kinase" evidence="7">
    <location>
        <begin position="29"/>
        <end position="277"/>
    </location>
</feature>
<dbReference type="Gene3D" id="1.10.510.10">
    <property type="entry name" value="Transferase(Phosphotransferase) domain 1"/>
    <property type="match status" value="1"/>
</dbReference>